<dbReference type="EMBL" id="JAKOGI010000288">
    <property type="protein sequence ID" value="KAJ8437672.1"/>
    <property type="molecule type" value="Genomic_DNA"/>
</dbReference>
<proteinExistence type="predicted"/>
<sequence length="226" mass="25409">MVALMASGQRLSLAPTVLGYIHRGLVEAASHPDHPDKANVIFPSHYVIGWLTELFPYLHRRRPVSDCPGDFPTFIRYAGLLDSILSLSQARHIFRDMRYLSLRARDLLASRARVFQSLSALRSMIDIYKLSTIEICWLSSKIEDIFGIVETAAKIKELVDVKRVKALSNQDLACSSKIAHIEGQIKEAEHVKADLVEPGHSKLLDLEKKKDHLKILIGSIISFNNV</sequence>
<protein>
    <submittedName>
        <fullName evidence="1">Uncharacterized protein</fullName>
    </submittedName>
</protein>
<reference evidence="1" key="1">
    <citation type="submission" date="2022-04" db="EMBL/GenBank/DDBJ databases">
        <title>Carnegiea gigantea Genome sequencing and assembly v2.</title>
        <authorList>
            <person name="Copetti D."/>
            <person name="Sanderson M.J."/>
            <person name="Burquez A."/>
            <person name="Wojciechowski M.F."/>
        </authorList>
    </citation>
    <scope>NUCLEOTIDE SEQUENCE</scope>
    <source>
        <strain evidence="1">SGP5-SGP5p</strain>
        <tissue evidence="1">Aerial part</tissue>
    </source>
</reference>
<organism evidence="1 2">
    <name type="scientific">Carnegiea gigantea</name>
    <dbReference type="NCBI Taxonomy" id="171969"/>
    <lineage>
        <taxon>Eukaryota</taxon>
        <taxon>Viridiplantae</taxon>
        <taxon>Streptophyta</taxon>
        <taxon>Embryophyta</taxon>
        <taxon>Tracheophyta</taxon>
        <taxon>Spermatophyta</taxon>
        <taxon>Magnoliopsida</taxon>
        <taxon>eudicotyledons</taxon>
        <taxon>Gunneridae</taxon>
        <taxon>Pentapetalae</taxon>
        <taxon>Caryophyllales</taxon>
        <taxon>Cactineae</taxon>
        <taxon>Cactaceae</taxon>
        <taxon>Cactoideae</taxon>
        <taxon>Echinocereeae</taxon>
        <taxon>Carnegiea</taxon>
    </lineage>
</organism>
<accession>A0A9Q1K7C7</accession>
<evidence type="ECO:0000313" key="1">
    <source>
        <dbReference type="EMBL" id="KAJ8437672.1"/>
    </source>
</evidence>
<name>A0A9Q1K7C7_9CARY</name>
<gene>
    <name evidence="1" type="ORF">Cgig2_028610</name>
</gene>
<dbReference type="Proteomes" id="UP001153076">
    <property type="component" value="Unassembled WGS sequence"/>
</dbReference>
<keyword evidence="2" id="KW-1185">Reference proteome</keyword>
<evidence type="ECO:0000313" key="2">
    <source>
        <dbReference type="Proteomes" id="UP001153076"/>
    </source>
</evidence>
<comment type="caution">
    <text evidence="1">The sequence shown here is derived from an EMBL/GenBank/DDBJ whole genome shotgun (WGS) entry which is preliminary data.</text>
</comment>
<dbReference type="AlphaFoldDB" id="A0A9Q1K7C7"/>